<dbReference type="AlphaFoldDB" id="A0A8H3FRY0"/>
<dbReference type="InterPro" id="IPR027417">
    <property type="entry name" value="P-loop_NTPase"/>
</dbReference>
<comment type="caution">
    <text evidence="1">The sequence shown here is derived from an EMBL/GenBank/DDBJ whole genome shotgun (WGS) entry which is preliminary data.</text>
</comment>
<dbReference type="Gene3D" id="1.25.40.10">
    <property type="entry name" value="Tetratricopeptide repeat domain"/>
    <property type="match status" value="1"/>
</dbReference>
<organism evidence="1 2">
    <name type="scientific">Alectoria fallacina</name>
    <dbReference type="NCBI Taxonomy" id="1903189"/>
    <lineage>
        <taxon>Eukaryota</taxon>
        <taxon>Fungi</taxon>
        <taxon>Dikarya</taxon>
        <taxon>Ascomycota</taxon>
        <taxon>Pezizomycotina</taxon>
        <taxon>Lecanoromycetes</taxon>
        <taxon>OSLEUM clade</taxon>
        <taxon>Lecanoromycetidae</taxon>
        <taxon>Lecanorales</taxon>
        <taxon>Lecanorineae</taxon>
        <taxon>Parmeliaceae</taxon>
        <taxon>Alectoria</taxon>
    </lineage>
</organism>
<evidence type="ECO:0000313" key="2">
    <source>
        <dbReference type="Proteomes" id="UP000664203"/>
    </source>
</evidence>
<dbReference type="SUPFAM" id="SSF48452">
    <property type="entry name" value="TPR-like"/>
    <property type="match status" value="1"/>
</dbReference>
<dbReference type="OrthoDB" id="1658288at2759"/>
<gene>
    <name evidence="1" type="ORF">ALECFALPRED_003919</name>
</gene>
<dbReference type="SUPFAM" id="SSF53474">
    <property type="entry name" value="alpha/beta-Hydrolases"/>
    <property type="match status" value="1"/>
</dbReference>
<evidence type="ECO:0000313" key="1">
    <source>
        <dbReference type="EMBL" id="CAF9927977.1"/>
    </source>
</evidence>
<reference evidence="1" key="1">
    <citation type="submission" date="2021-03" db="EMBL/GenBank/DDBJ databases">
        <authorList>
            <person name="Tagirdzhanova G."/>
        </authorList>
    </citation>
    <scope>NUCLEOTIDE SEQUENCE</scope>
</reference>
<dbReference type="SUPFAM" id="SSF52540">
    <property type="entry name" value="P-loop containing nucleoside triphosphate hydrolases"/>
    <property type="match status" value="1"/>
</dbReference>
<dbReference type="Gene3D" id="3.40.50.300">
    <property type="entry name" value="P-loop containing nucleotide triphosphate hydrolases"/>
    <property type="match status" value="1"/>
</dbReference>
<keyword evidence="2" id="KW-1185">Reference proteome</keyword>
<feature type="non-terminal residue" evidence="1">
    <location>
        <position position="935"/>
    </location>
</feature>
<dbReference type="PANTHER" id="PTHR48182">
    <property type="entry name" value="PROTEIN SERAC1"/>
    <property type="match status" value="1"/>
</dbReference>
<dbReference type="InterPro" id="IPR052374">
    <property type="entry name" value="SERAC1"/>
</dbReference>
<sequence length="935" mass="104820">MATHTDISDIPDGRLLQVSSSRLSQDDISADIIAIHGLGTTSPKTWEARGDEACGTQRPLVNWLSDDDMLPNVVPSANIFTFTWNSNYYKNAPVVRIQDVADILLSKLQSQRDKENTHPRPLIFIASCFGGLIVTKALEIANIKGSEYQKLVLATSGVIFLGSPLQGTRAGTAAQWRAMLAGVLNESPSQTLLQDLDGSNKVLRETSERFVKLIAAPPMQIMTKFFWESKQSQVANAILPAQITRFSTYTQMILVEKDSACILGLPSQQLDAAHVMMNKFRGPSDANFEPVSGTIKEMVGEAKRITIAQREAVNIHNEHFMVSRRVNTVFTGRGKEIEDLQSSLSPSHSTGSQVTGSKIYVIYGLGGAGKSEVALKFAYDNRAEFWGVFWLDASSESSLSRGFVDIAEKCDLYDKSFKGARSWLQETSHSWLLILDNADDPALDYSLYIPTAWKGHVLITSRVPRCANLQTAGKGHYDSLSEETAVELLLKASKIDLSLYSTHDVDAQNIVNLLGRHALAVVLAGASISQGICDLGDYSKTFKKQRVRVLEISPDMERPRYGNVYATFEVSATYLSNRSECGDQTARDALDLLSCYAFMNFTSFPEKAFKEAWRNSRKLRRDVQPDSEEQIDDLSPWHRSHLPSFMRQGSSEDLDMISFRKAQSLLASLSIVILDLPAHTTSMHPVTHMWARDRLEKQKNRTNTWLGALAVLCCSIKSPNQQPKALWVQLQPHIELIRKSSSGDYLSNEFHLHQSFFRLSWVLHRLRADKAVTEMLQACFIEADQSWTKFTYSVEIQILYGKCLKTSGDFREATKILEHVVKAREKLAEDDPDRLASQHELAITYRENGQIDKAIKLLEHIVKIEEKLPEDDPDRLASQHALAITYQENEQVDKAIKLLEHIVKVEEELAEDHSSRLASQHALAVTYRENGQVDK</sequence>
<dbReference type="EMBL" id="CAJPDR010000243">
    <property type="protein sequence ID" value="CAF9927977.1"/>
    <property type="molecule type" value="Genomic_DNA"/>
</dbReference>
<dbReference type="InterPro" id="IPR029058">
    <property type="entry name" value="AB_hydrolase_fold"/>
</dbReference>
<dbReference type="Proteomes" id="UP000664203">
    <property type="component" value="Unassembled WGS sequence"/>
</dbReference>
<proteinExistence type="predicted"/>
<dbReference type="InterPro" id="IPR011990">
    <property type="entry name" value="TPR-like_helical_dom_sf"/>
</dbReference>
<protein>
    <submittedName>
        <fullName evidence="1">Uncharacterized protein</fullName>
    </submittedName>
</protein>
<dbReference type="PANTHER" id="PTHR48182:SF3">
    <property type="entry name" value="DUF676 DOMAIN-CONTAINING PROTEIN"/>
    <property type="match status" value="1"/>
</dbReference>
<name>A0A8H3FRY0_9LECA</name>
<accession>A0A8H3FRY0</accession>
<dbReference type="Pfam" id="PF13424">
    <property type="entry name" value="TPR_12"/>
    <property type="match status" value="1"/>
</dbReference>